<keyword evidence="3" id="KW-1185">Reference proteome</keyword>
<keyword evidence="1" id="KW-1133">Transmembrane helix</keyword>
<reference evidence="2 3" key="1">
    <citation type="journal article" date="2021" name="Commun. Biol.">
        <title>The genome of Shorea leprosula (Dipterocarpaceae) highlights the ecological relevance of drought in aseasonal tropical rainforests.</title>
        <authorList>
            <person name="Ng K.K.S."/>
            <person name="Kobayashi M.J."/>
            <person name="Fawcett J.A."/>
            <person name="Hatakeyama M."/>
            <person name="Paape T."/>
            <person name="Ng C.H."/>
            <person name="Ang C.C."/>
            <person name="Tnah L.H."/>
            <person name="Lee C.T."/>
            <person name="Nishiyama T."/>
            <person name="Sese J."/>
            <person name="O'Brien M.J."/>
            <person name="Copetti D."/>
            <person name="Mohd Noor M.I."/>
            <person name="Ong R.C."/>
            <person name="Putra M."/>
            <person name="Sireger I.Z."/>
            <person name="Indrioko S."/>
            <person name="Kosugi Y."/>
            <person name="Izuno A."/>
            <person name="Isagi Y."/>
            <person name="Lee S.L."/>
            <person name="Shimizu K.K."/>
        </authorList>
    </citation>
    <scope>NUCLEOTIDE SEQUENCE [LARGE SCALE GENOMIC DNA]</scope>
    <source>
        <strain evidence="2">214</strain>
    </source>
</reference>
<sequence>MLIPMLIGPVIHLPVLVPLALVFLGSNTISWRAAKQNKGQ</sequence>
<evidence type="ECO:0000313" key="2">
    <source>
        <dbReference type="EMBL" id="GKV35037.1"/>
    </source>
</evidence>
<name>A0AAV5LEA0_9ROSI</name>
<evidence type="ECO:0000256" key="1">
    <source>
        <dbReference type="SAM" id="Phobius"/>
    </source>
</evidence>
<organism evidence="2 3">
    <name type="scientific">Rubroshorea leprosula</name>
    <dbReference type="NCBI Taxonomy" id="152421"/>
    <lineage>
        <taxon>Eukaryota</taxon>
        <taxon>Viridiplantae</taxon>
        <taxon>Streptophyta</taxon>
        <taxon>Embryophyta</taxon>
        <taxon>Tracheophyta</taxon>
        <taxon>Spermatophyta</taxon>
        <taxon>Magnoliopsida</taxon>
        <taxon>eudicotyledons</taxon>
        <taxon>Gunneridae</taxon>
        <taxon>Pentapetalae</taxon>
        <taxon>rosids</taxon>
        <taxon>malvids</taxon>
        <taxon>Malvales</taxon>
        <taxon>Dipterocarpaceae</taxon>
        <taxon>Rubroshorea</taxon>
    </lineage>
</organism>
<dbReference type="Proteomes" id="UP001054252">
    <property type="component" value="Unassembled WGS sequence"/>
</dbReference>
<keyword evidence="1" id="KW-0472">Membrane</keyword>
<feature type="transmembrane region" description="Helical" evidence="1">
    <location>
        <begin position="6"/>
        <end position="25"/>
    </location>
</feature>
<evidence type="ECO:0000313" key="3">
    <source>
        <dbReference type="Proteomes" id="UP001054252"/>
    </source>
</evidence>
<dbReference type="AlphaFoldDB" id="A0AAV5LEA0"/>
<gene>
    <name evidence="2" type="ORF">SLEP1_g43357</name>
</gene>
<keyword evidence="1" id="KW-0812">Transmembrane</keyword>
<dbReference type="EMBL" id="BPVZ01000108">
    <property type="protein sequence ID" value="GKV35037.1"/>
    <property type="molecule type" value="Genomic_DNA"/>
</dbReference>
<accession>A0AAV5LEA0</accession>
<protein>
    <submittedName>
        <fullName evidence="2">Uncharacterized protein</fullName>
    </submittedName>
</protein>
<comment type="caution">
    <text evidence="2">The sequence shown here is derived from an EMBL/GenBank/DDBJ whole genome shotgun (WGS) entry which is preliminary data.</text>
</comment>
<proteinExistence type="predicted"/>